<feature type="coiled-coil region" evidence="1">
    <location>
        <begin position="798"/>
        <end position="973"/>
    </location>
</feature>
<dbReference type="AlphaFoldDB" id="A0AAV2T3A5"/>
<feature type="region of interest" description="Disordered" evidence="2">
    <location>
        <begin position="125"/>
        <end position="145"/>
    </location>
</feature>
<feature type="region of interest" description="Disordered" evidence="2">
    <location>
        <begin position="195"/>
        <end position="223"/>
    </location>
</feature>
<gene>
    <name evidence="3" type="ORF">CDAUBV1_LOCUS2509</name>
</gene>
<comment type="caution">
    <text evidence="3">The sequence shown here is derived from an EMBL/GenBank/DDBJ whole genome shotgun (WGS) entry which is preliminary data.</text>
</comment>
<feature type="compositionally biased region" description="Basic and acidic residues" evidence="2">
    <location>
        <begin position="132"/>
        <end position="141"/>
    </location>
</feature>
<evidence type="ECO:0000313" key="4">
    <source>
        <dbReference type="Proteomes" id="UP001497525"/>
    </source>
</evidence>
<organism evidence="3 4">
    <name type="scientific">Calicophoron daubneyi</name>
    <name type="common">Rumen fluke</name>
    <name type="synonym">Paramphistomum daubneyi</name>
    <dbReference type="NCBI Taxonomy" id="300641"/>
    <lineage>
        <taxon>Eukaryota</taxon>
        <taxon>Metazoa</taxon>
        <taxon>Spiralia</taxon>
        <taxon>Lophotrochozoa</taxon>
        <taxon>Platyhelminthes</taxon>
        <taxon>Trematoda</taxon>
        <taxon>Digenea</taxon>
        <taxon>Plagiorchiida</taxon>
        <taxon>Pronocephalata</taxon>
        <taxon>Paramphistomoidea</taxon>
        <taxon>Paramphistomidae</taxon>
        <taxon>Calicophoron</taxon>
    </lineage>
</organism>
<keyword evidence="1" id="KW-0175">Coiled coil</keyword>
<evidence type="ECO:0000256" key="1">
    <source>
        <dbReference type="SAM" id="Coils"/>
    </source>
</evidence>
<feature type="coiled-coil region" evidence="1">
    <location>
        <begin position="363"/>
        <end position="390"/>
    </location>
</feature>
<feature type="compositionally biased region" description="Polar residues" evidence="2">
    <location>
        <begin position="1073"/>
        <end position="1095"/>
    </location>
</feature>
<sequence>MFMKTNFFKQFRKDSDSLDESVLSQPKLSPKCRKETLLWGGLDVSVNSVSTCDLDDEEDEFEVGTFTSSASHENEVKSPHMFGASRWAKRDLYEEVDKGMQNNPSGSGDQQMNTRKSVLHISRRNKIPQANKCEEDHDRPKSPPAALILREPPQAAASPMLRFLNRKCMVEKTESPDTHNISSSEMSYSNVLQDVTSTEQSNFTHLSEEDSQKGDLNFTPELGTVDTSEENLLEKTKILFKSLKAETHRVEKWGSETTIRLKEKEGELSKSESMVDSLRRCNLDLQMSLENVSLKYNEEIEKRNNINKEIILVKGIAESVETKLNHLEAIRTEIVSNCVLMKERSCALNTLYSQLESAVSQRCQRLVDNTDILERKLREQEAIKSSLEEQIILRDRALEILEEEKNNVADQLQLNYGHFQREIDRVSTENAEIRATAELYSEENQTFKLKLSESDDLITHLQRDITELRLNAQLKDKLLEESELKMRDLEDNLKNKTDALDRAESLVANQESKLAHAERVKSATEDHLHQIQETLENLKNQRADESESLNQRLCSLRTRINTLSELTLKREEIHQRIYFDASAIKDKIKLTEELREIDRQNLKRQAGEIEDLRKLVSTLSEENNGLKVLKGKLETDLKDVKIEYELLQNKLQKLEQNNHNMSSEMRRLEEENSMHIEEKSKLARQLVEVQAVVEKAEEESAEAKLQNQTLINELDSYKSQLVKAKEESSELHECSKHMEDHLKEKERELQKLSARINILGKEADEASLKIGQMCQSISDLTLQLEYARQELSVEKMKQKGLQEQLARKDKERNDLLERSETQWREKLQDIQNEKQQVESDLKDSAEKIKSLQLTIDSKKTETSRGNKKLEKKIADTLSQLEKYREQIKDMNNEKKELCKTLNGREKEIIKLQEDAKQRKEHCEEIAEEKKVIFGQLEQAKLENEKKQKAVDDLTLELNRLKKIEQEYKEFQHQIYANSPPASTQLPAEIGVRVTQTPKSPALSVRLNSLSLLKTPQTTPRSILKQPGSARKRRRVFFAPQPDDTDEDQSPLASTEVDFSKEGIQEAILIVSPQYPTTPKPQTRQIQSPDKTSNIRKTPRKKEPKFNESKGAKQAGKGSVEWFECDRLFGVGVED</sequence>
<dbReference type="EMBL" id="CAXLJL010000066">
    <property type="protein sequence ID" value="CAL5130454.1"/>
    <property type="molecule type" value="Genomic_DNA"/>
</dbReference>
<proteinExistence type="predicted"/>
<evidence type="ECO:0000313" key="3">
    <source>
        <dbReference type="EMBL" id="CAL5130454.1"/>
    </source>
</evidence>
<dbReference type="Gene3D" id="1.20.5.50">
    <property type="match status" value="1"/>
</dbReference>
<accession>A0AAV2T3A5</accession>
<feature type="coiled-coil region" evidence="1">
    <location>
        <begin position="602"/>
        <end position="769"/>
    </location>
</feature>
<feature type="region of interest" description="Disordered" evidence="2">
    <location>
        <begin position="1015"/>
        <end position="1034"/>
    </location>
</feature>
<feature type="region of interest" description="Disordered" evidence="2">
    <location>
        <begin position="1071"/>
        <end position="1116"/>
    </location>
</feature>
<protein>
    <submittedName>
        <fullName evidence="3">Uncharacterized protein</fullName>
    </submittedName>
</protein>
<feature type="coiled-coil region" evidence="1">
    <location>
        <begin position="472"/>
        <end position="548"/>
    </location>
</feature>
<name>A0AAV2T3A5_CALDB</name>
<feature type="compositionally biased region" description="Polar residues" evidence="2">
    <location>
        <begin position="195"/>
        <end position="205"/>
    </location>
</feature>
<evidence type="ECO:0000256" key="2">
    <source>
        <dbReference type="SAM" id="MobiDB-lite"/>
    </source>
</evidence>
<dbReference type="Proteomes" id="UP001497525">
    <property type="component" value="Unassembled WGS sequence"/>
</dbReference>
<reference evidence="3" key="1">
    <citation type="submission" date="2024-06" db="EMBL/GenBank/DDBJ databases">
        <authorList>
            <person name="Liu X."/>
            <person name="Lenzi L."/>
            <person name="Haldenby T S."/>
            <person name="Uol C."/>
        </authorList>
    </citation>
    <scope>NUCLEOTIDE SEQUENCE</scope>
</reference>